<gene>
    <name evidence="1" type="ordered locus">Sinac_5640</name>
</gene>
<dbReference type="KEGG" id="saci:Sinac_5640"/>
<dbReference type="AlphaFoldDB" id="L0DKI1"/>
<proteinExistence type="predicted"/>
<evidence type="ECO:0000313" key="1">
    <source>
        <dbReference type="EMBL" id="AGA29772.1"/>
    </source>
</evidence>
<accession>L0DKI1</accession>
<organism evidence="1 2">
    <name type="scientific">Singulisphaera acidiphila (strain ATCC BAA-1392 / DSM 18658 / VKM B-2454 / MOB10)</name>
    <dbReference type="NCBI Taxonomy" id="886293"/>
    <lineage>
        <taxon>Bacteria</taxon>
        <taxon>Pseudomonadati</taxon>
        <taxon>Planctomycetota</taxon>
        <taxon>Planctomycetia</taxon>
        <taxon>Isosphaerales</taxon>
        <taxon>Isosphaeraceae</taxon>
        <taxon>Singulisphaera</taxon>
    </lineage>
</organism>
<dbReference type="Proteomes" id="UP000010798">
    <property type="component" value="Chromosome"/>
</dbReference>
<name>L0DKI1_SINAD</name>
<dbReference type="HOGENOM" id="CLU_2261950_0_0_0"/>
<protein>
    <submittedName>
        <fullName evidence="1">Uncharacterized protein</fullName>
    </submittedName>
</protein>
<reference evidence="1 2" key="1">
    <citation type="submission" date="2012-02" db="EMBL/GenBank/DDBJ databases">
        <title>Complete sequence of chromosome of Singulisphaera acidiphila DSM 18658.</title>
        <authorList>
            <consortium name="US DOE Joint Genome Institute (JGI-PGF)"/>
            <person name="Lucas S."/>
            <person name="Copeland A."/>
            <person name="Lapidus A."/>
            <person name="Glavina del Rio T."/>
            <person name="Dalin E."/>
            <person name="Tice H."/>
            <person name="Bruce D."/>
            <person name="Goodwin L."/>
            <person name="Pitluck S."/>
            <person name="Peters L."/>
            <person name="Ovchinnikova G."/>
            <person name="Chertkov O."/>
            <person name="Kyrpides N."/>
            <person name="Mavromatis K."/>
            <person name="Ivanova N."/>
            <person name="Brettin T."/>
            <person name="Detter J.C."/>
            <person name="Han C."/>
            <person name="Larimer F."/>
            <person name="Land M."/>
            <person name="Hauser L."/>
            <person name="Markowitz V."/>
            <person name="Cheng J.-F."/>
            <person name="Hugenholtz P."/>
            <person name="Woyke T."/>
            <person name="Wu D."/>
            <person name="Tindall B."/>
            <person name="Pomrenke H."/>
            <person name="Brambilla E."/>
            <person name="Klenk H.-P."/>
            <person name="Eisen J.A."/>
        </authorList>
    </citation>
    <scope>NUCLEOTIDE SEQUENCE [LARGE SCALE GENOMIC DNA]</scope>
    <source>
        <strain evidence="2">ATCC BAA-1392 / DSM 18658 / VKM B-2454 / MOB10</strain>
    </source>
</reference>
<keyword evidence="2" id="KW-1185">Reference proteome</keyword>
<dbReference type="STRING" id="886293.Sinac_5640"/>
<sequence>MRKLASILSLASLLGLVLMEGGLTSGVNAVSQSEGSTVVGAVCAGYPPAGGSVCDSYCLFLGTGWSGSRGGETPPAGNTADWGLVNCGCGGATSGLLGTGCGS</sequence>
<dbReference type="EMBL" id="CP003364">
    <property type="protein sequence ID" value="AGA29772.1"/>
    <property type="molecule type" value="Genomic_DNA"/>
</dbReference>
<evidence type="ECO:0000313" key="2">
    <source>
        <dbReference type="Proteomes" id="UP000010798"/>
    </source>
</evidence>